<accession>A0A438IFU0</accession>
<reference evidence="2 3" key="1">
    <citation type="journal article" date="2018" name="PLoS Genet.">
        <title>Population sequencing reveals clonal diversity and ancestral inbreeding in the grapevine cultivar Chardonnay.</title>
        <authorList>
            <person name="Roach M.J."/>
            <person name="Johnson D.L."/>
            <person name="Bohlmann J."/>
            <person name="van Vuuren H.J."/>
            <person name="Jones S.J."/>
            <person name="Pretorius I.S."/>
            <person name="Schmidt S.A."/>
            <person name="Borneman A.R."/>
        </authorList>
    </citation>
    <scope>NUCLEOTIDE SEQUENCE [LARGE SCALE GENOMIC DNA]</scope>
    <source>
        <strain evidence="3">cv. Chardonnay</strain>
        <tissue evidence="2">Leaf</tissue>
    </source>
</reference>
<keyword evidence="1" id="KW-1133">Transmembrane helix</keyword>
<protein>
    <submittedName>
        <fullName evidence="2">Uncharacterized protein</fullName>
    </submittedName>
</protein>
<evidence type="ECO:0000313" key="3">
    <source>
        <dbReference type="Proteomes" id="UP000288805"/>
    </source>
</evidence>
<dbReference type="AlphaFoldDB" id="A0A438IFU0"/>
<dbReference type="EMBL" id="QGNW01000112">
    <property type="protein sequence ID" value="RVW95613.1"/>
    <property type="molecule type" value="Genomic_DNA"/>
</dbReference>
<dbReference type="Proteomes" id="UP000288805">
    <property type="component" value="Unassembled WGS sequence"/>
</dbReference>
<evidence type="ECO:0000256" key="1">
    <source>
        <dbReference type="SAM" id="Phobius"/>
    </source>
</evidence>
<keyword evidence="1" id="KW-0472">Membrane</keyword>
<name>A0A438IFU0_VITVI</name>
<keyword evidence="1" id="KW-0812">Transmembrane</keyword>
<sequence length="98" mass="10457">MSHMNSLVKLSTSCTYPLASAFSKSMSSVGLGSPLIFLTLVLYFQNKYLTCSQPCNPIACLQGTGLLTRRTRSSQAVADSKGRAIDDNAGESAKAFDD</sequence>
<gene>
    <name evidence="2" type="ORF">CK203_031622</name>
</gene>
<feature type="transmembrane region" description="Helical" evidence="1">
    <location>
        <begin position="25"/>
        <end position="44"/>
    </location>
</feature>
<evidence type="ECO:0000313" key="2">
    <source>
        <dbReference type="EMBL" id="RVW95613.1"/>
    </source>
</evidence>
<organism evidence="2 3">
    <name type="scientific">Vitis vinifera</name>
    <name type="common">Grape</name>
    <dbReference type="NCBI Taxonomy" id="29760"/>
    <lineage>
        <taxon>Eukaryota</taxon>
        <taxon>Viridiplantae</taxon>
        <taxon>Streptophyta</taxon>
        <taxon>Embryophyta</taxon>
        <taxon>Tracheophyta</taxon>
        <taxon>Spermatophyta</taxon>
        <taxon>Magnoliopsida</taxon>
        <taxon>eudicotyledons</taxon>
        <taxon>Gunneridae</taxon>
        <taxon>Pentapetalae</taxon>
        <taxon>rosids</taxon>
        <taxon>Vitales</taxon>
        <taxon>Vitaceae</taxon>
        <taxon>Viteae</taxon>
        <taxon>Vitis</taxon>
    </lineage>
</organism>
<proteinExistence type="predicted"/>
<comment type="caution">
    <text evidence="2">The sequence shown here is derived from an EMBL/GenBank/DDBJ whole genome shotgun (WGS) entry which is preliminary data.</text>
</comment>